<name>S3DWE9_GLAL2</name>
<dbReference type="HOGENOM" id="CLU_027966_0_0_1"/>
<keyword evidence="4" id="KW-0539">Nucleus</keyword>
<gene>
    <name evidence="10" type="ORF">GLAREA_05594</name>
</gene>
<evidence type="ECO:0000256" key="1">
    <source>
        <dbReference type="ARBA" id="ARBA00004123"/>
    </source>
</evidence>
<dbReference type="InterPro" id="IPR025974">
    <property type="entry name" value="Mif2/CENP-C_cupin"/>
</dbReference>
<reference evidence="10 11" key="1">
    <citation type="journal article" date="2013" name="BMC Genomics">
        <title>Genomics-driven discovery of the pneumocandin biosynthetic gene cluster in the fungus Glarea lozoyensis.</title>
        <authorList>
            <person name="Chen L."/>
            <person name="Yue Q."/>
            <person name="Zhang X."/>
            <person name="Xiang M."/>
            <person name="Wang C."/>
            <person name="Li S."/>
            <person name="Che Y."/>
            <person name="Ortiz-Lopez F.J."/>
            <person name="Bills G.F."/>
            <person name="Liu X."/>
            <person name="An Z."/>
        </authorList>
    </citation>
    <scope>NUCLEOTIDE SEQUENCE [LARGE SCALE GENOMIC DNA]</scope>
    <source>
        <strain evidence="11">ATCC 20868 / MF5171</strain>
    </source>
</reference>
<dbReference type="Gene3D" id="2.60.120.10">
    <property type="entry name" value="Jelly Rolls"/>
    <property type="match status" value="1"/>
</dbReference>
<feature type="compositionally biased region" description="Basic residues" evidence="7">
    <location>
        <begin position="320"/>
        <end position="329"/>
    </location>
</feature>
<dbReference type="GO" id="GO:0051315">
    <property type="term" value="P:attachment of mitotic spindle microtubules to kinetochore"/>
    <property type="evidence" value="ECO:0007669"/>
    <property type="project" value="TreeGrafter"/>
</dbReference>
<organism evidence="10 11">
    <name type="scientific">Glarea lozoyensis (strain ATCC 20868 / MF5171)</name>
    <dbReference type="NCBI Taxonomy" id="1116229"/>
    <lineage>
        <taxon>Eukaryota</taxon>
        <taxon>Fungi</taxon>
        <taxon>Dikarya</taxon>
        <taxon>Ascomycota</taxon>
        <taxon>Pezizomycotina</taxon>
        <taxon>Leotiomycetes</taxon>
        <taxon>Helotiales</taxon>
        <taxon>Helotiaceae</taxon>
        <taxon>Glarea</taxon>
    </lineage>
</organism>
<comment type="function">
    <text evidence="5">Component of the kinetochore, a multiprotein complex that assembles on centromeric DNA and attaches chromosomes to spindle microtubules, mediating chromosome segregation and sister chromatid segregation during meiosis and mitosis. Component of the inner kinetochore constitutive centromere-associated network (CCAN), which serves as a structural platform for outer kinetochore assembly.</text>
</comment>
<dbReference type="Pfam" id="PF11699">
    <property type="entry name" value="CENP-C_C"/>
    <property type="match status" value="1"/>
</dbReference>
<dbReference type="PANTHER" id="PTHR16684">
    <property type="entry name" value="CENTROMERE PROTEIN C"/>
    <property type="match status" value="1"/>
</dbReference>
<dbReference type="KEGG" id="glz:GLAREA_05594"/>
<dbReference type="GO" id="GO:0051455">
    <property type="term" value="P:spindle attachment to meiosis I kinetochore"/>
    <property type="evidence" value="ECO:0007669"/>
    <property type="project" value="TreeGrafter"/>
</dbReference>
<evidence type="ECO:0000256" key="4">
    <source>
        <dbReference type="ARBA" id="ARBA00023242"/>
    </source>
</evidence>
<dbReference type="InterPro" id="IPR028386">
    <property type="entry name" value="CENP-C/Mif2/cnp3"/>
</dbReference>
<sequence length="672" mass="74899">MAPNGNVAQAKRKPTENQFLFDLGVKGRKTGITLPDTGIRDENGLEPMDGLFSSPMKARGKTPQVNGFSNRTVESEDMDVADSTIPEVEEVLEKRAGYRLPPRSKSPIKTFLKSPARKNPSFDAVSSPTRGSVVVPRAASVSASVRRTLNFSNGDMSQSISTIAKRAGSALPSLTSAKLTATNHVFSALNDVSTDMDRSEDYSEQVEDSGLEANVDLDESLQMVDTGNGYEPEFEAEVEEEEEPEPEPEMESEPEPEPQEVATKKGKRKATEPEVSEQPAKKARGRPKRVDAIVAEEEERPAKRTRRSLDKAPSSEPKPLPKKKMGRPKKIIEEEPEPEPEPEPEEEHVKKVKGRLKKKPEPEEAPTKKVPKQAQKTKKTAQEAKPSKTAPKKSVLAAMEEFDSPQVKRGPPLPRNNRGLVILRRETPAEGHGFKQTRSGRNSIKPVAYWKNERIEYDPEENDNQFGKFLLPSIKEVIRADEPEESHRKRSKPTHRAKSKSKKPRRTADADSESDEDVSLAEPWETNPGTFLGEIRQWDPADPQGLMAQEIEEEIAISATAIVTHPVKQATFKFAKTLTLPFFGSGMVDLPPGALKKQKNSRSMQLVFFVHFGRVKVVVNETEFRIGKGGMWQVPRGNSYSIENDYDFSARIFFSQGCEINERADNEISVMQ</sequence>
<feature type="compositionally biased region" description="Acidic residues" evidence="7">
    <location>
        <begin position="232"/>
        <end position="258"/>
    </location>
</feature>
<feature type="compositionally biased region" description="Basic and acidic residues" evidence="7">
    <location>
        <begin position="423"/>
        <end position="433"/>
    </location>
</feature>
<dbReference type="CDD" id="cd06993">
    <property type="entry name" value="cupin_CENP-C_C"/>
    <property type="match status" value="1"/>
</dbReference>
<dbReference type="InterPro" id="IPR014710">
    <property type="entry name" value="RmlC-like_jellyroll"/>
</dbReference>
<evidence type="ECO:0000256" key="6">
    <source>
        <dbReference type="ARBA" id="ARBA00075033"/>
    </source>
</evidence>
<feature type="region of interest" description="Disordered" evidence="7">
    <location>
        <begin position="109"/>
        <end position="129"/>
    </location>
</feature>
<dbReference type="STRING" id="1116229.S3DWE9"/>
<feature type="compositionally biased region" description="Acidic residues" evidence="7">
    <location>
        <begin position="202"/>
        <end position="219"/>
    </location>
</feature>
<dbReference type="PANTHER" id="PTHR16684:SF11">
    <property type="entry name" value="CENTROMERE PROTEIN C"/>
    <property type="match status" value="1"/>
</dbReference>
<feature type="compositionally biased region" description="Acidic residues" evidence="7">
    <location>
        <begin position="334"/>
        <end position="346"/>
    </location>
</feature>
<feature type="domain" description="Mif2/CENP-C cupin" evidence="8">
    <location>
        <begin position="572"/>
        <end position="656"/>
    </location>
</feature>
<proteinExistence type="inferred from homology"/>
<evidence type="ECO:0000256" key="3">
    <source>
        <dbReference type="ARBA" id="ARBA00023125"/>
    </source>
</evidence>
<protein>
    <recommendedName>
        <fullName evidence="6">CENP-C homolog</fullName>
    </recommendedName>
</protein>
<dbReference type="Proteomes" id="UP000016922">
    <property type="component" value="Unassembled WGS sequence"/>
</dbReference>
<dbReference type="Pfam" id="PF15624">
    <property type="entry name" value="Mif2_N"/>
    <property type="match status" value="1"/>
</dbReference>
<dbReference type="GO" id="GO:0005634">
    <property type="term" value="C:nucleus"/>
    <property type="evidence" value="ECO:0007669"/>
    <property type="project" value="UniProtKB-SubCell"/>
</dbReference>
<dbReference type="FunFam" id="2.60.120.10:FF:000033">
    <property type="entry name" value="Centromere protein C 1"/>
    <property type="match status" value="1"/>
</dbReference>
<dbReference type="OMA" id="CHGRVQV"/>
<dbReference type="AlphaFoldDB" id="S3DWE9"/>
<keyword evidence="11" id="KW-1185">Reference proteome</keyword>
<evidence type="ECO:0000313" key="10">
    <source>
        <dbReference type="EMBL" id="EPE36256.1"/>
    </source>
</evidence>
<feature type="region of interest" description="Disordered" evidence="7">
    <location>
        <begin position="480"/>
        <end position="533"/>
    </location>
</feature>
<feature type="region of interest" description="Disordered" evidence="7">
    <location>
        <begin position="190"/>
        <end position="440"/>
    </location>
</feature>
<comment type="subcellular location">
    <subcellularLocation>
        <location evidence="1">Nucleus</location>
    </subcellularLocation>
</comment>
<evidence type="ECO:0000256" key="5">
    <source>
        <dbReference type="ARBA" id="ARBA00057947"/>
    </source>
</evidence>
<dbReference type="GO" id="GO:0000776">
    <property type="term" value="C:kinetochore"/>
    <property type="evidence" value="ECO:0007669"/>
    <property type="project" value="InterPro"/>
</dbReference>
<dbReference type="GeneID" id="19464648"/>
<dbReference type="eggNOG" id="ENOG502S47H">
    <property type="taxonomic scope" value="Eukaryota"/>
</dbReference>
<accession>S3DWE9</accession>
<keyword evidence="3" id="KW-0238">DNA-binding</keyword>
<dbReference type="SUPFAM" id="SSF51182">
    <property type="entry name" value="RmlC-like cupins"/>
    <property type="match status" value="1"/>
</dbReference>
<dbReference type="InterPro" id="IPR028929">
    <property type="entry name" value="Mif2_N"/>
</dbReference>
<dbReference type="GO" id="GO:0019237">
    <property type="term" value="F:centromeric DNA binding"/>
    <property type="evidence" value="ECO:0007669"/>
    <property type="project" value="InterPro"/>
</dbReference>
<evidence type="ECO:0000313" key="11">
    <source>
        <dbReference type="Proteomes" id="UP000016922"/>
    </source>
</evidence>
<feature type="compositionally biased region" description="Acidic residues" evidence="7">
    <location>
        <begin position="510"/>
        <end position="519"/>
    </location>
</feature>
<dbReference type="GO" id="GO:0051382">
    <property type="term" value="P:kinetochore assembly"/>
    <property type="evidence" value="ECO:0007669"/>
    <property type="project" value="InterPro"/>
</dbReference>
<comment type="similarity">
    <text evidence="2">Belongs to the CENP-C/MIF2 family.</text>
</comment>
<dbReference type="OrthoDB" id="1939643at2759"/>
<feature type="region of interest" description="Disordered" evidence="7">
    <location>
        <begin position="30"/>
        <end position="69"/>
    </location>
</feature>
<evidence type="ECO:0000259" key="9">
    <source>
        <dbReference type="Pfam" id="PF15624"/>
    </source>
</evidence>
<feature type="domain" description="Mif2 N-terminal" evidence="9">
    <location>
        <begin position="21"/>
        <end position="151"/>
    </location>
</feature>
<dbReference type="EMBL" id="KE145353">
    <property type="protein sequence ID" value="EPE36256.1"/>
    <property type="molecule type" value="Genomic_DNA"/>
</dbReference>
<dbReference type="InterPro" id="IPR011051">
    <property type="entry name" value="RmlC_Cupin_sf"/>
</dbReference>
<evidence type="ECO:0000259" key="8">
    <source>
        <dbReference type="Pfam" id="PF11699"/>
    </source>
</evidence>
<evidence type="ECO:0000256" key="7">
    <source>
        <dbReference type="SAM" id="MobiDB-lite"/>
    </source>
</evidence>
<feature type="compositionally biased region" description="Basic residues" evidence="7">
    <location>
        <begin position="488"/>
        <end position="505"/>
    </location>
</feature>
<dbReference type="RefSeq" id="XP_008077074.1">
    <property type="nucleotide sequence ID" value="XM_008078883.1"/>
</dbReference>
<feature type="compositionally biased region" description="Basic residues" evidence="7">
    <location>
        <begin position="369"/>
        <end position="379"/>
    </location>
</feature>
<evidence type="ECO:0000256" key="2">
    <source>
        <dbReference type="ARBA" id="ARBA00010291"/>
    </source>
</evidence>